<dbReference type="Proteomes" id="UP000318053">
    <property type="component" value="Unassembled WGS sequence"/>
</dbReference>
<proteinExistence type="predicted"/>
<sequence length="156" mass="17181">MTHERSVQSLSSDTTLDAFLSHAVAANRAEQKTLALVMPASLALTPAFFCDLGSRWCELREKLTLAPNTLLRVDFCTDTAGMNWIPSIGARFEQWRRQRALSQRNLHAAISLTHCLLIGRPARDAATVVMGIADPSLDLPDWVKAAPVSLPRHSMC</sequence>
<organism evidence="1 2">
    <name type="scientific">Allorhodopirellula solitaria</name>
    <dbReference type="NCBI Taxonomy" id="2527987"/>
    <lineage>
        <taxon>Bacteria</taxon>
        <taxon>Pseudomonadati</taxon>
        <taxon>Planctomycetota</taxon>
        <taxon>Planctomycetia</taxon>
        <taxon>Pirellulales</taxon>
        <taxon>Pirellulaceae</taxon>
        <taxon>Allorhodopirellula</taxon>
    </lineage>
</organism>
<gene>
    <name evidence="1" type="ORF">CA85_44120</name>
</gene>
<evidence type="ECO:0000313" key="2">
    <source>
        <dbReference type="Proteomes" id="UP000318053"/>
    </source>
</evidence>
<protein>
    <submittedName>
        <fullName evidence="1">Uncharacterized protein</fullName>
    </submittedName>
</protein>
<comment type="caution">
    <text evidence="1">The sequence shown here is derived from an EMBL/GenBank/DDBJ whole genome shotgun (WGS) entry which is preliminary data.</text>
</comment>
<dbReference type="RefSeq" id="WP_146393256.1">
    <property type="nucleotide sequence ID" value="NZ_SJPK01000015.1"/>
</dbReference>
<dbReference type="EMBL" id="SJPK01000015">
    <property type="protein sequence ID" value="TWT56230.1"/>
    <property type="molecule type" value="Genomic_DNA"/>
</dbReference>
<keyword evidence="2" id="KW-1185">Reference proteome</keyword>
<dbReference type="OrthoDB" id="276703at2"/>
<name>A0A5C5X097_9BACT</name>
<evidence type="ECO:0000313" key="1">
    <source>
        <dbReference type="EMBL" id="TWT56230.1"/>
    </source>
</evidence>
<accession>A0A5C5X097</accession>
<dbReference type="AlphaFoldDB" id="A0A5C5X097"/>
<reference evidence="1 2" key="1">
    <citation type="submission" date="2019-02" db="EMBL/GenBank/DDBJ databases">
        <title>Deep-cultivation of Planctomycetes and their phenomic and genomic characterization uncovers novel biology.</title>
        <authorList>
            <person name="Wiegand S."/>
            <person name="Jogler M."/>
            <person name="Boedeker C."/>
            <person name="Pinto D."/>
            <person name="Vollmers J."/>
            <person name="Rivas-Marin E."/>
            <person name="Kohn T."/>
            <person name="Peeters S.H."/>
            <person name="Heuer A."/>
            <person name="Rast P."/>
            <person name="Oberbeckmann S."/>
            <person name="Bunk B."/>
            <person name="Jeske O."/>
            <person name="Meyerdierks A."/>
            <person name="Storesund J.E."/>
            <person name="Kallscheuer N."/>
            <person name="Luecker S."/>
            <person name="Lage O.M."/>
            <person name="Pohl T."/>
            <person name="Merkel B.J."/>
            <person name="Hornburger P."/>
            <person name="Mueller R.-W."/>
            <person name="Bruemmer F."/>
            <person name="Labrenz M."/>
            <person name="Spormann A.M."/>
            <person name="Op Den Camp H."/>
            <person name="Overmann J."/>
            <person name="Amann R."/>
            <person name="Jetten M.S.M."/>
            <person name="Mascher T."/>
            <person name="Medema M.H."/>
            <person name="Devos D.P."/>
            <person name="Kaster A.-K."/>
            <person name="Ovreas L."/>
            <person name="Rohde M."/>
            <person name="Galperin M.Y."/>
            <person name="Jogler C."/>
        </authorList>
    </citation>
    <scope>NUCLEOTIDE SEQUENCE [LARGE SCALE GENOMIC DNA]</scope>
    <source>
        <strain evidence="1 2">CA85</strain>
    </source>
</reference>